<evidence type="ECO:0008006" key="7">
    <source>
        <dbReference type="Google" id="ProtNLM"/>
    </source>
</evidence>
<reference evidence="6" key="1">
    <citation type="submission" date="2018-05" db="EMBL/GenBank/DDBJ databases">
        <authorList>
            <person name="Lanie J.A."/>
            <person name="Ng W.-L."/>
            <person name="Kazmierczak K.M."/>
            <person name="Andrzejewski T.M."/>
            <person name="Davidsen T.M."/>
            <person name="Wayne K.J."/>
            <person name="Tettelin H."/>
            <person name="Glass J.I."/>
            <person name="Rusch D."/>
            <person name="Podicherti R."/>
            <person name="Tsui H.-C.T."/>
            <person name="Winkler M.E."/>
        </authorList>
    </citation>
    <scope>NUCLEOTIDE SEQUENCE</scope>
</reference>
<keyword evidence="3" id="KW-0687">Ribonucleoprotein</keyword>
<dbReference type="GO" id="GO:0005840">
    <property type="term" value="C:ribosome"/>
    <property type="evidence" value="ECO:0007669"/>
    <property type="project" value="UniProtKB-KW"/>
</dbReference>
<gene>
    <name evidence="6" type="ORF">METZ01_LOCUS20558</name>
</gene>
<evidence type="ECO:0000259" key="4">
    <source>
        <dbReference type="Pfam" id="PF00467"/>
    </source>
</evidence>
<organism evidence="6">
    <name type="scientific">marine metagenome</name>
    <dbReference type="NCBI Taxonomy" id="408172"/>
    <lineage>
        <taxon>unclassified sequences</taxon>
        <taxon>metagenomes</taxon>
        <taxon>ecological metagenomes</taxon>
    </lineage>
</organism>
<dbReference type="InterPro" id="IPR008991">
    <property type="entry name" value="Translation_prot_SH3-like_sf"/>
</dbReference>
<dbReference type="Pfam" id="PF17136">
    <property type="entry name" value="ribosomal_L24"/>
    <property type="match status" value="1"/>
</dbReference>
<dbReference type="AlphaFoldDB" id="A0A381PM56"/>
<evidence type="ECO:0000256" key="2">
    <source>
        <dbReference type="ARBA" id="ARBA00022980"/>
    </source>
</evidence>
<dbReference type="CDD" id="cd06089">
    <property type="entry name" value="KOW_RPL26"/>
    <property type="match status" value="1"/>
</dbReference>
<dbReference type="NCBIfam" id="TIGR01079">
    <property type="entry name" value="rplX_bact"/>
    <property type="match status" value="1"/>
</dbReference>
<evidence type="ECO:0000259" key="5">
    <source>
        <dbReference type="Pfam" id="PF17136"/>
    </source>
</evidence>
<dbReference type="InterPro" id="IPR005824">
    <property type="entry name" value="KOW"/>
</dbReference>
<dbReference type="HAMAP" id="MF_01326_B">
    <property type="entry name" value="Ribosomal_uL24_B"/>
    <property type="match status" value="1"/>
</dbReference>
<dbReference type="Gene3D" id="2.30.30.30">
    <property type="match status" value="1"/>
</dbReference>
<dbReference type="GO" id="GO:0003723">
    <property type="term" value="F:RNA binding"/>
    <property type="evidence" value="ECO:0007669"/>
    <property type="project" value="InterPro"/>
</dbReference>
<dbReference type="Pfam" id="PF00467">
    <property type="entry name" value="KOW"/>
    <property type="match status" value="1"/>
</dbReference>
<dbReference type="InterPro" id="IPR014722">
    <property type="entry name" value="Rib_uL2_dom2"/>
</dbReference>
<evidence type="ECO:0000256" key="1">
    <source>
        <dbReference type="ARBA" id="ARBA00010618"/>
    </source>
</evidence>
<evidence type="ECO:0000256" key="3">
    <source>
        <dbReference type="ARBA" id="ARBA00023274"/>
    </source>
</evidence>
<dbReference type="GO" id="GO:1990904">
    <property type="term" value="C:ribonucleoprotein complex"/>
    <property type="evidence" value="ECO:0007669"/>
    <property type="project" value="UniProtKB-KW"/>
</dbReference>
<feature type="domain" description="KOW" evidence="4">
    <location>
        <begin position="1"/>
        <end position="26"/>
    </location>
</feature>
<dbReference type="InterPro" id="IPR057264">
    <property type="entry name" value="Ribosomal_uL24_C"/>
</dbReference>
<name>A0A381PM56_9ZZZZ</name>
<evidence type="ECO:0000313" key="6">
    <source>
        <dbReference type="EMBL" id="SUZ67704.1"/>
    </source>
</evidence>
<feature type="non-terminal residue" evidence="6">
    <location>
        <position position="1"/>
    </location>
</feature>
<dbReference type="GO" id="GO:0006412">
    <property type="term" value="P:translation"/>
    <property type="evidence" value="ECO:0007669"/>
    <property type="project" value="InterPro"/>
</dbReference>
<dbReference type="GO" id="GO:0003735">
    <property type="term" value="F:structural constituent of ribosome"/>
    <property type="evidence" value="ECO:0007669"/>
    <property type="project" value="InterPro"/>
</dbReference>
<feature type="domain" description="Large ribosomal subunit protein uL24 C-terminal" evidence="5">
    <location>
        <begin position="29"/>
        <end position="90"/>
    </location>
</feature>
<keyword evidence="2" id="KW-0689">Ribosomal protein</keyword>
<sequence length="92" mass="10145">VISGDDRGKQGKVLSVNPKSQRLIIEGINFMKRHSKPTQQNQQGGIIEREASVHASNVMLVVSGSRTRVGHRLLDTGRKIRVARKTGEDIDS</sequence>
<protein>
    <recommendedName>
        <fullName evidence="7">KOW domain-containing protein</fullName>
    </recommendedName>
</protein>
<proteinExistence type="inferred from homology"/>
<comment type="similarity">
    <text evidence="1">Belongs to the universal ribosomal protein uL24 family.</text>
</comment>
<dbReference type="SUPFAM" id="SSF50104">
    <property type="entry name" value="Translation proteins SH3-like domain"/>
    <property type="match status" value="1"/>
</dbReference>
<accession>A0A381PM56</accession>
<dbReference type="InterPro" id="IPR041988">
    <property type="entry name" value="Ribosomal_uL24_KOW"/>
</dbReference>
<dbReference type="InterPro" id="IPR003256">
    <property type="entry name" value="Ribosomal_uL24"/>
</dbReference>
<dbReference type="PANTHER" id="PTHR12903">
    <property type="entry name" value="MITOCHONDRIAL RIBOSOMAL PROTEIN L24"/>
    <property type="match status" value="1"/>
</dbReference>
<dbReference type="EMBL" id="UINC01001018">
    <property type="protein sequence ID" value="SUZ67704.1"/>
    <property type="molecule type" value="Genomic_DNA"/>
</dbReference>